<dbReference type="EMBL" id="CADCWN010000044">
    <property type="protein sequence ID" value="CAA9554891.1"/>
    <property type="molecule type" value="Genomic_DNA"/>
</dbReference>
<feature type="region of interest" description="Disordered" evidence="1">
    <location>
        <begin position="1"/>
        <end position="20"/>
    </location>
</feature>
<sequence>MPSWRGGMPGDDAAGPAPLPLAIGDSIRVANPYGWTGRASEATSVAANSVGVWSPGAEWADQVRKSATVMTTLPRLCPRST</sequence>
<reference evidence="2" key="1">
    <citation type="submission" date="2020-02" db="EMBL/GenBank/DDBJ databases">
        <authorList>
            <person name="Meier V. D."/>
        </authorList>
    </citation>
    <scope>NUCLEOTIDE SEQUENCE</scope>
    <source>
        <strain evidence="2">AVDCRST_MAG18</strain>
    </source>
</reference>
<name>A0A6J4UM74_9BACT</name>
<evidence type="ECO:0000256" key="1">
    <source>
        <dbReference type="SAM" id="MobiDB-lite"/>
    </source>
</evidence>
<dbReference type="AlphaFoldDB" id="A0A6J4UM74"/>
<accession>A0A6J4UM74</accession>
<gene>
    <name evidence="2" type="ORF">AVDCRST_MAG18-604</name>
</gene>
<proteinExistence type="predicted"/>
<feature type="compositionally biased region" description="Low complexity" evidence="1">
    <location>
        <begin position="10"/>
        <end position="20"/>
    </location>
</feature>
<evidence type="ECO:0000313" key="2">
    <source>
        <dbReference type="EMBL" id="CAA9554891.1"/>
    </source>
</evidence>
<organism evidence="2">
    <name type="scientific">uncultured Thermomicrobiales bacterium</name>
    <dbReference type="NCBI Taxonomy" id="1645740"/>
    <lineage>
        <taxon>Bacteria</taxon>
        <taxon>Pseudomonadati</taxon>
        <taxon>Thermomicrobiota</taxon>
        <taxon>Thermomicrobia</taxon>
        <taxon>Thermomicrobiales</taxon>
        <taxon>environmental samples</taxon>
    </lineage>
</organism>
<protein>
    <submittedName>
        <fullName evidence="2">Uncharacterized protein</fullName>
    </submittedName>
</protein>